<evidence type="ECO:0000259" key="2">
    <source>
        <dbReference type="PROSITE" id="PS51321"/>
    </source>
</evidence>
<sequence>MAKSDNRYTRGLKSNTTAGKDASRKSKRDTGIFYGDDPSDVWRVTRLASINAMTKTLDSYRSKHPDEDLPQSSSLIAKSYEEMLHKKYNDSLSGYKLRFRKDLVALKNSKTGFTHDLLFGVMKVEDFIKLEERDLVPQIQKEQDKKLLEDELKMKIGKNLPSDINQIKNNKVFVGEKWGVSESAAKIDPDFDVE</sequence>
<dbReference type="InterPro" id="IPR036575">
    <property type="entry name" value="TFIIS_cen_dom_sf"/>
</dbReference>
<name>A0A1V2LP60_PICKU</name>
<evidence type="ECO:0000256" key="1">
    <source>
        <dbReference type="SAM" id="MobiDB-lite"/>
    </source>
</evidence>
<feature type="compositionally biased region" description="Basic and acidic residues" evidence="1">
    <location>
        <begin position="21"/>
        <end position="30"/>
    </location>
</feature>
<evidence type="ECO:0000313" key="3">
    <source>
        <dbReference type="EMBL" id="ONH75130.1"/>
    </source>
</evidence>
<dbReference type="InterPro" id="IPR003618">
    <property type="entry name" value="TFIIS_cen_dom"/>
</dbReference>
<organism evidence="3 4">
    <name type="scientific">Pichia kudriavzevii</name>
    <name type="common">Yeast</name>
    <name type="synonym">Issatchenkia orientalis</name>
    <dbReference type="NCBI Taxonomy" id="4909"/>
    <lineage>
        <taxon>Eukaryota</taxon>
        <taxon>Fungi</taxon>
        <taxon>Dikarya</taxon>
        <taxon>Ascomycota</taxon>
        <taxon>Saccharomycotina</taxon>
        <taxon>Pichiomycetes</taxon>
        <taxon>Pichiales</taxon>
        <taxon>Pichiaceae</taxon>
        <taxon>Pichia</taxon>
    </lineage>
</organism>
<dbReference type="Pfam" id="PF07500">
    <property type="entry name" value="TFIIS_M"/>
    <property type="match status" value="1"/>
</dbReference>
<gene>
    <name evidence="3" type="ORF">BOH78_2003</name>
</gene>
<dbReference type="GO" id="GO:0006351">
    <property type="term" value="P:DNA-templated transcription"/>
    <property type="evidence" value="ECO:0007669"/>
    <property type="project" value="InterPro"/>
</dbReference>
<proteinExistence type="predicted"/>
<reference evidence="4" key="1">
    <citation type="journal article" date="2017" name="Genome Announc.">
        <title>Genome sequences of Cyberlindnera fabianii 65, Pichia kudriavzevii 129, and Saccharomyces cerevisiae 131 isolated from fermented masau fruits in Zimbabwe.</title>
        <authorList>
            <person name="van Rijswijck I.M.H."/>
            <person name="Derks M.F.L."/>
            <person name="Abee T."/>
            <person name="de Ridder D."/>
            <person name="Smid E.J."/>
        </authorList>
    </citation>
    <scope>NUCLEOTIDE SEQUENCE [LARGE SCALE GENOMIC DNA]</scope>
    <source>
        <strain evidence="4">129</strain>
    </source>
</reference>
<dbReference type="Proteomes" id="UP000189274">
    <property type="component" value="Unassembled WGS sequence"/>
</dbReference>
<dbReference type="PROSITE" id="PS51321">
    <property type="entry name" value="TFIIS_CENTRAL"/>
    <property type="match status" value="1"/>
</dbReference>
<protein>
    <recommendedName>
        <fullName evidence="2">TFIIS central domain-containing protein</fullName>
    </recommendedName>
</protein>
<dbReference type="SUPFAM" id="SSF46942">
    <property type="entry name" value="Elongation factor TFIIS domain 2"/>
    <property type="match status" value="1"/>
</dbReference>
<accession>A0A1V2LP60</accession>
<dbReference type="AlphaFoldDB" id="A0A1V2LP60"/>
<feature type="domain" description="TFIIS central" evidence="2">
    <location>
        <begin position="45"/>
        <end position="163"/>
    </location>
</feature>
<evidence type="ECO:0000313" key="4">
    <source>
        <dbReference type="Proteomes" id="UP000189274"/>
    </source>
</evidence>
<comment type="caution">
    <text evidence="3">The sequence shown here is derived from an EMBL/GenBank/DDBJ whole genome shotgun (WGS) entry which is preliminary data.</text>
</comment>
<dbReference type="EMBL" id="MQVM01000007">
    <property type="protein sequence ID" value="ONH75130.1"/>
    <property type="molecule type" value="Genomic_DNA"/>
</dbReference>
<dbReference type="VEuPathDB" id="FungiDB:C5L36_0D04800"/>
<feature type="region of interest" description="Disordered" evidence="1">
    <location>
        <begin position="1"/>
        <end position="36"/>
    </location>
</feature>